<protein>
    <submittedName>
        <fullName evidence="5">Putative methyltransferase</fullName>
    </submittedName>
</protein>
<proteinExistence type="predicted"/>
<comment type="caution">
    <text evidence="5">The sequence shown here is derived from an EMBL/GenBank/DDBJ whole genome shotgun (WGS) entry which is preliminary data.</text>
</comment>
<evidence type="ECO:0000256" key="3">
    <source>
        <dbReference type="ARBA" id="ARBA00022747"/>
    </source>
</evidence>
<dbReference type="PATRIC" id="fig|28037.216.peg.1662"/>
<dbReference type="GO" id="GO:0003677">
    <property type="term" value="F:DNA binding"/>
    <property type="evidence" value="ECO:0007669"/>
    <property type="project" value="InterPro"/>
</dbReference>
<evidence type="ECO:0000313" key="6">
    <source>
        <dbReference type="Proteomes" id="UP000033489"/>
    </source>
</evidence>
<keyword evidence="2 5" id="KW-0808">Transferase</keyword>
<dbReference type="REBASE" id="114903">
    <property type="entry name" value="M.Smi921AORF1693P"/>
</dbReference>
<dbReference type="GO" id="GO:0008170">
    <property type="term" value="F:N-methyltransferase activity"/>
    <property type="evidence" value="ECO:0007669"/>
    <property type="project" value="InterPro"/>
</dbReference>
<dbReference type="Pfam" id="PF01555">
    <property type="entry name" value="N6_N4_Mtase"/>
    <property type="match status" value="1"/>
</dbReference>
<evidence type="ECO:0000256" key="2">
    <source>
        <dbReference type="ARBA" id="ARBA00022679"/>
    </source>
</evidence>
<accession>A0A0F2DXC6</accession>
<evidence type="ECO:0000313" key="5">
    <source>
        <dbReference type="EMBL" id="KJQ74171.1"/>
    </source>
</evidence>
<dbReference type="SUPFAM" id="SSF53335">
    <property type="entry name" value="S-adenosyl-L-methionine-dependent methyltransferases"/>
    <property type="match status" value="3"/>
</dbReference>
<dbReference type="GO" id="GO:0032259">
    <property type="term" value="P:methylation"/>
    <property type="evidence" value="ECO:0007669"/>
    <property type="project" value="UniProtKB-KW"/>
</dbReference>
<gene>
    <name evidence="5" type="ORF">TZ94_01693</name>
</gene>
<dbReference type="RefSeq" id="WP_045615956.1">
    <property type="nucleotide sequence ID" value="NZ_JYGT01000010.1"/>
</dbReference>
<dbReference type="EMBL" id="JYGT01000010">
    <property type="protein sequence ID" value="KJQ74171.1"/>
    <property type="molecule type" value="Genomic_DNA"/>
</dbReference>
<evidence type="ECO:0000256" key="1">
    <source>
        <dbReference type="ARBA" id="ARBA00022603"/>
    </source>
</evidence>
<evidence type="ECO:0000259" key="4">
    <source>
        <dbReference type="Pfam" id="PF01555"/>
    </source>
</evidence>
<keyword evidence="3" id="KW-0680">Restriction system</keyword>
<dbReference type="Gene3D" id="3.40.50.150">
    <property type="entry name" value="Vaccinia Virus protein VP39"/>
    <property type="match status" value="2"/>
</dbReference>
<keyword evidence="1 5" id="KW-0489">Methyltransferase</keyword>
<dbReference type="AlphaFoldDB" id="A0A0F2DXC6"/>
<dbReference type="InterPro" id="IPR002941">
    <property type="entry name" value="DNA_methylase_N4/N6"/>
</dbReference>
<feature type="domain" description="DNA methylase N-4/N-6" evidence="4">
    <location>
        <begin position="7"/>
        <end position="63"/>
    </location>
</feature>
<sequence>MDKRNKKYMMHKYWGKKPAGELKDLILKYSSEGDILLDPFAGYGSFASEAILNGRNAISNDLNPISNFITKVLTSTSIDFSKLDKMIEEIYDKTILLREEWFYYEGKEVITTLRDNNGRVKKIKIKNDDNKLIEVVPSELYIENLKVKEENYDIGDWFPNNTLIPNSRISAKVDMKVSDLFDVRSLSCHARLLSIINNFEDSQEKDALLLAFTSNLANCSKLVPPIKSRGDMSQGAWMTGFYIGPTYLENNVFHYFFNRVRKVVNGKKEFMEEYSTLFPKGKIKIESFDAKDLLINSNSIDLVFTDFPYGDAVPYFEQSALWNLWLNFNVDYENEIVISDSKLRKKSKEQFQIDIDQAISEIYRVLKKDKYFIFTYHSLSGFEWSSITNSLFKHGFEVEDCKLLTQKTFPPRQLNRKNTIKGDVLIVCRKREGLNRRSELTLEEQNQLIKDLFIRVIELGHKDTNSIIVEFLKEFLNLGITVTDSNIFSHLSEVAYFDEVWSIKNT</sequence>
<reference evidence="5 6" key="1">
    <citation type="submission" date="2015-02" db="EMBL/GenBank/DDBJ databases">
        <title>Evolution of amylase-binding proteins of oral streptococcal species.</title>
        <authorList>
            <person name="Haase E.M."/>
        </authorList>
    </citation>
    <scope>NUCLEOTIDE SEQUENCE [LARGE SCALE GENOMIC DNA]</scope>
    <source>
        <strain evidence="5 6">UC921A</strain>
    </source>
</reference>
<dbReference type="Proteomes" id="UP000033489">
    <property type="component" value="Unassembled WGS sequence"/>
</dbReference>
<dbReference type="OrthoDB" id="9800801at2"/>
<organism evidence="5 6">
    <name type="scientific">Streptococcus infantis</name>
    <dbReference type="NCBI Taxonomy" id="68892"/>
    <lineage>
        <taxon>Bacteria</taxon>
        <taxon>Bacillati</taxon>
        <taxon>Bacillota</taxon>
        <taxon>Bacilli</taxon>
        <taxon>Lactobacillales</taxon>
        <taxon>Streptococcaceae</taxon>
        <taxon>Streptococcus</taxon>
    </lineage>
</organism>
<dbReference type="GO" id="GO:0009307">
    <property type="term" value="P:DNA restriction-modification system"/>
    <property type="evidence" value="ECO:0007669"/>
    <property type="project" value="UniProtKB-KW"/>
</dbReference>
<dbReference type="InterPro" id="IPR029063">
    <property type="entry name" value="SAM-dependent_MTases_sf"/>
</dbReference>
<name>A0A0F2DXC6_9STRE</name>